<reference evidence="7" key="1">
    <citation type="submission" date="2025-08" db="UniProtKB">
        <authorList>
            <consortium name="RefSeq"/>
        </authorList>
    </citation>
    <scope>IDENTIFICATION</scope>
    <source>
        <tissue evidence="7">Whole body</tissue>
    </source>
</reference>
<dbReference type="PANTHER" id="PTHR18952">
    <property type="entry name" value="CARBONIC ANHYDRASE"/>
    <property type="match status" value="1"/>
</dbReference>
<dbReference type="PROSITE" id="PS00162">
    <property type="entry name" value="ALPHA_CA_1"/>
    <property type="match status" value="1"/>
</dbReference>
<keyword evidence="2 4" id="KW-0479">Metal-binding</keyword>
<evidence type="ECO:0000256" key="4">
    <source>
        <dbReference type="RuleBase" id="RU367011"/>
    </source>
</evidence>
<evidence type="ECO:0000256" key="2">
    <source>
        <dbReference type="ARBA" id="ARBA00022723"/>
    </source>
</evidence>
<feature type="domain" description="Alpha-carbonic anhydrase" evidence="5">
    <location>
        <begin position="1"/>
        <end position="247"/>
    </location>
</feature>
<dbReference type="GO" id="GO:0005737">
    <property type="term" value="C:cytoplasm"/>
    <property type="evidence" value="ECO:0007669"/>
    <property type="project" value="TreeGrafter"/>
</dbReference>
<evidence type="ECO:0000313" key="7">
    <source>
        <dbReference type="RefSeq" id="XP_025419872.1"/>
    </source>
</evidence>
<comment type="cofactor">
    <cofactor evidence="4">
        <name>Zn(2+)</name>
        <dbReference type="ChEBI" id="CHEBI:29105"/>
    </cofactor>
</comment>
<evidence type="ECO:0000256" key="3">
    <source>
        <dbReference type="ARBA" id="ARBA00022833"/>
    </source>
</evidence>
<dbReference type="AlphaFoldDB" id="A0A8B8GAS4"/>
<keyword evidence="6" id="KW-1185">Reference proteome</keyword>
<dbReference type="PROSITE" id="PS51144">
    <property type="entry name" value="ALPHA_CA_2"/>
    <property type="match status" value="1"/>
</dbReference>
<dbReference type="Gene3D" id="3.10.200.10">
    <property type="entry name" value="Alpha carbonic anhydrase"/>
    <property type="match status" value="1"/>
</dbReference>
<evidence type="ECO:0000256" key="1">
    <source>
        <dbReference type="ARBA" id="ARBA00010718"/>
    </source>
</evidence>
<sequence length="347" mass="38834">MGNTDLDVIPSSPLAVNTDHMCVITLPSLEFHDFDALPVKTTLYNNGRTVTMNGIWSSDKRPSISGSSLIDRYCFSHLHFHWTENNNLGSEHTINGKCHAMEMHLIFFKRSCKTIFEAESQQNGYVTLAYVFNITPNEQHHFGIDCITLNLKKIQAYRKSVEIPAIPLSRLVGNQPGEYFTYLGKAIKLNGDFGISQWIVFTEALDVSSEQLREFRCVTNERGRLIRSNCRAASVAAANHAPYLVPSTRGPDVAAAGHTPYQVPATRDPVGGGTWPEARAAVPFRGSSSSCRFKINKAHVLRREFVKNRITHTRNGAVVTVPAVEPISSSHVIENHEEWMFNKPPWK</sequence>
<dbReference type="GO" id="GO:0008270">
    <property type="term" value="F:zinc ion binding"/>
    <property type="evidence" value="ECO:0007669"/>
    <property type="project" value="UniProtKB-UniRule"/>
</dbReference>
<dbReference type="EC" id="4.2.1.1" evidence="4"/>
<evidence type="ECO:0000259" key="5">
    <source>
        <dbReference type="PROSITE" id="PS51144"/>
    </source>
</evidence>
<dbReference type="InterPro" id="IPR036398">
    <property type="entry name" value="CA_dom_sf"/>
</dbReference>
<comment type="similarity">
    <text evidence="1 4">Belongs to the alpha-carbonic anhydrase family.</text>
</comment>
<gene>
    <name evidence="7" type="primary">LOC112690144</name>
</gene>
<dbReference type="GeneID" id="112690144"/>
<dbReference type="InterPro" id="IPR018338">
    <property type="entry name" value="Carbonic_anhydrase_a-class_CS"/>
</dbReference>
<dbReference type="GO" id="GO:0004089">
    <property type="term" value="F:carbonate dehydratase activity"/>
    <property type="evidence" value="ECO:0007669"/>
    <property type="project" value="UniProtKB-UniRule"/>
</dbReference>
<dbReference type="SUPFAM" id="SSF51069">
    <property type="entry name" value="Carbonic anhydrase"/>
    <property type="match status" value="1"/>
</dbReference>
<dbReference type="PANTHER" id="PTHR18952:SF124">
    <property type="entry name" value="CARBONIC ANHYDRASE 7"/>
    <property type="match status" value="1"/>
</dbReference>
<accession>A0A8B8GAS4</accession>
<dbReference type="InterPro" id="IPR023561">
    <property type="entry name" value="Carbonic_anhydrase_a-class"/>
</dbReference>
<dbReference type="SMART" id="SM01057">
    <property type="entry name" value="Carb_anhydrase"/>
    <property type="match status" value="1"/>
</dbReference>
<dbReference type="InterPro" id="IPR001148">
    <property type="entry name" value="CA_dom"/>
</dbReference>
<protein>
    <recommendedName>
        <fullName evidence="4">Carbonic anhydrase</fullName>
        <ecNumber evidence="4">4.2.1.1</ecNumber>
    </recommendedName>
</protein>
<dbReference type="RefSeq" id="XP_025419872.1">
    <property type="nucleotide sequence ID" value="XM_025564087.1"/>
</dbReference>
<keyword evidence="4" id="KW-0456">Lyase</keyword>
<keyword evidence="3 4" id="KW-0862">Zinc</keyword>
<dbReference type="Proteomes" id="UP000694846">
    <property type="component" value="Unplaced"/>
</dbReference>
<comment type="catalytic activity">
    <reaction evidence="4">
        <text>hydrogencarbonate + H(+) = CO2 + H2O</text>
        <dbReference type="Rhea" id="RHEA:10748"/>
        <dbReference type="ChEBI" id="CHEBI:15377"/>
        <dbReference type="ChEBI" id="CHEBI:15378"/>
        <dbReference type="ChEBI" id="CHEBI:16526"/>
        <dbReference type="ChEBI" id="CHEBI:17544"/>
        <dbReference type="EC" id="4.2.1.1"/>
    </reaction>
</comment>
<dbReference type="Pfam" id="PF00194">
    <property type="entry name" value="Carb_anhydrase"/>
    <property type="match status" value="1"/>
</dbReference>
<organism evidence="6 7">
    <name type="scientific">Sipha flava</name>
    <name type="common">yellow sugarcane aphid</name>
    <dbReference type="NCBI Taxonomy" id="143950"/>
    <lineage>
        <taxon>Eukaryota</taxon>
        <taxon>Metazoa</taxon>
        <taxon>Ecdysozoa</taxon>
        <taxon>Arthropoda</taxon>
        <taxon>Hexapoda</taxon>
        <taxon>Insecta</taxon>
        <taxon>Pterygota</taxon>
        <taxon>Neoptera</taxon>
        <taxon>Paraneoptera</taxon>
        <taxon>Hemiptera</taxon>
        <taxon>Sternorrhyncha</taxon>
        <taxon>Aphidomorpha</taxon>
        <taxon>Aphidoidea</taxon>
        <taxon>Aphididae</taxon>
        <taxon>Sipha</taxon>
    </lineage>
</organism>
<proteinExistence type="inferred from homology"/>
<evidence type="ECO:0000313" key="6">
    <source>
        <dbReference type="Proteomes" id="UP000694846"/>
    </source>
</evidence>
<dbReference type="OrthoDB" id="429145at2759"/>
<comment type="function">
    <text evidence="4">Reversible hydration of carbon dioxide.</text>
</comment>
<name>A0A8B8GAS4_9HEMI</name>